<dbReference type="EMBL" id="CSBK01000402">
    <property type="protein sequence ID" value="COX35610.1"/>
    <property type="molecule type" value="Genomic_DNA"/>
</dbReference>
<name>A0A0T7PSF6_MYCTX</name>
<feature type="region of interest" description="Disordered" evidence="1">
    <location>
        <begin position="1"/>
        <end position="21"/>
    </location>
</feature>
<evidence type="ECO:0000313" key="2">
    <source>
        <dbReference type="EMBL" id="COW24809.1"/>
    </source>
</evidence>
<evidence type="ECO:0000313" key="4">
    <source>
        <dbReference type="Proteomes" id="UP000038802"/>
    </source>
</evidence>
<gene>
    <name evidence="2" type="ORF">ERS007703_03175</name>
    <name evidence="3" type="ORF">ERS007739_01146</name>
</gene>
<evidence type="ECO:0000313" key="5">
    <source>
        <dbReference type="Proteomes" id="UP000039021"/>
    </source>
</evidence>
<reference evidence="3" key="1">
    <citation type="submission" date="2015-03" db="EMBL/GenBank/DDBJ databases">
        <authorList>
            <consortium name="Pathogen Informatics"/>
            <person name="Murphy D."/>
        </authorList>
    </citation>
    <scope>NUCLEOTIDE SEQUENCE</scope>
    <source>
        <strain evidence="3">N09902308</strain>
    </source>
</reference>
<dbReference type="Proteomes" id="UP000039021">
    <property type="component" value="Unassembled WGS sequence"/>
</dbReference>
<accession>A0A0T7PSF6</accession>
<organism evidence="2 4">
    <name type="scientific">Mycobacterium tuberculosis</name>
    <dbReference type="NCBI Taxonomy" id="1773"/>
    <lineage>
        <taxon>Bacteria</taxon>
        <taxon>Bacillati</taxon>
        <taxon>Actinomycetota</taxon>
        <taxon>Actinomycetes</taxon>
        <taxon>Mycobacteriales</taxon>
        <taxon>Mycobacteriaceae</taxon>
        <taxon>Mycobacterium</taxon>
        <taxon>Mycobacterium tuberculosis complex</taxon>
    </lineage>
</organism>
<protein>
    <submittedName>
        <fullName evidence="2">Uncharacterized protein</fullName>
    </submittedName>
</protein>
<reference evidence="4 5" key="3">
    <citation type="submission" date="2015-03" db="EMBL/GenBank/DDBJ databases">
        <authorList>
            <consortium name="Pathogen Informatics"/>
        </authorList>
    </citation>
    <scope>NUCLEOTIDE SEQUENCE [LARGE SCALE GENOMIC DNA]</scope>
    <source>
        <strain evidence="4">K00500041</strain>
        <strain evidence="5">N09902308</strain>
    </source>
</reference>
<dbReference type="Proteomes" id="UP000038802">
    <property type="component" value="Unassembled WGS sequence"/>
</dbReference>
<dbReference type="EMBL" id="CSAE01000406">
    <property type="protein sequence ID" value="COW24809.1"/>
    <property type="molecule type" value="Genomic_DNA"/>
</dbReference>
<sequence>MRWASPRNGIPAASSYPETSRSWSLRLARRTVWAEMSMTVSAPGSASNTTVVVDRKVRSPGAPLPSVTSRMIW</sequence>
<evidence type="ECO:0000313" key="3">
    <source>
        <dbReference type="EMBL" id="COX35610.1"/>
    </source>
</evidence>
<proteinExistence type="predicted"/>
<dbReference type="AlphaFoldDB" id="A0A0T7PSF6"/>
<evidence type="ECO:0000256" key="1">
    <source>
        <dbReference type="SAM" id="MobiDB-lite"/>
    </source>
</evidence>
<reference evidence="2" key="2">
    <citation type="submission" date="2015-03" db="EMBL/GenBank/DDBJ databases">
        <authorList>
            <person name="Murphy D."/>
        </authorList>
    </citation>
    <scope>NUCLEOTIDE SEQUENCE [LARGE SCALE GENOMIC DNA]</scope>
    <source>
        <strain evidence="2">K00500041</strain>
    </source>
</reference>